<evidence type="ECO:0000256" key="2">
    <source>
        <dbReference type="ARBA" id="ARBA00008664"/>
    </source>
</evidence>
<proteinExistence type="inferred from homology"/>
<dbReference type="PANTHER" id="PTHR43856:SF1">
    <property type="entry name" value="MITOCHONDRIAL CARDIOLIPIN HYDROLASE"/>
    <property type="match status" value="1"/>
</dbReference>
<dbReference type="PROSITE" id="PS50035">
    <property type="entry name" value="PLD"/>
    <property type="match status" value="1"/>
</dbReference>
<dbReference type="SUPFAM" id="SSF56024">
    <property type="entry name" value="Phospholipase D/nuclease"/>
    <property type="match status" value="1"/>
</dbReference>
<dbReference type="Proteomes" id="UP001063816">
    <property type="component" value="Unassembled WGS sequence"/>
</dbReference>
<accession>A0A9J6Q4D8</accession>
<protein>
    <recommendedName>
        <fullName evidence="3">phospholipase D</fullName>
        <ecNumber evidence="3">3.1.4.4</ecNumber>
    </recommendedName>
</protein>
<comment type="catalytic activity">
    <reaction evidence="1">
        <text>a 1,2-diacyl-sn-glycero-3-phosphocholine + H2O = a 1,2-diacyl-sn-glycero-3-phosphate + choline + H(+)</text>
        <dbReference type="Rhea" id="RHEA:14445"/>
        <dbReference type="ChEBI" id="CHEBI:15354"/>
        <dbReference type="ChEBI" id="CHEBI:15377"/>
        <dbReference type="ChEBI" id="CHEBI:15378"/>
        <dbReference type="ChEBI" id="CHEBI:57643"/>
        <dbReference type="ChEBI" id="CHEBI:58608"/>
        <dbReference type="EC" id="3.1.4.4"/>
    </reaction>
</comment>
<gene>
    <name evidence="8" type="ORF">M8014_16360</name>
</gene>
<keyword evidence="5" id="KW-0442">Lipid degradation</keyword>
<dbReference type="AlphaFoldDB" id="A0A9J6Q4D8"/>
<reference evidence="8" key="1">
    <citation type="submission" date="2022-05" db="EMBL/GenBank/DDBJ databases">
        <title>Description of a novel species of Leclercia; Leclercia tamurae and the Proposal for a Novel Genus Silvania gen. nov. Containing Two Novel Species Silvania hatchlandensis sp. nov. and Silvania confinis sp. nov. Isolated from the Rhizosphere of Oak.</title>
        <authorList>
            <person name="Maddock D.W."/>
            <person name="Brady C.L."/>
            <person name="Denman S."/>
            <person name="Arnold D."/>
        </authorList>
    </citation>
    <scope>NUCLEOTIDE SEQUENCE</scope>
    <source>
        <strain evidence="8">H19S6</strain>
    </source>
</reference>
<dbReference type="Pfam" id="PF13091">
    <property type="entry name" value="PLDc_2"/>
    <property type="match status" value="1"/>
</dbReference>
<evidence type="ECO:0000256" key="4">
    <source>
        <dbReference type="ARBA" id="ARBA00022801"/>
    </source>
</evidence>
<feature type="domain" description="PLD phosphodiesterase" evidence="7">
    <location>
        <begin position="102"/>
        <end position="128"/>
    </location>
</feature>
<dbReference type="EC" id="3.1.4.4" evidence="3"/>
<evidence type="ECO:0000259" key="7">
    <source>
        <dbReference type="PROSITE" id="PS50035"/>
    </source>
</evidence>
<dbReference type="EMBL" id="JAMGZK010000052">
    <property type="protein sequence ID" value="MCU6665913.1"/>
    <property type="molecule type" value="Genomic_DNA"/>
</dbReference>
<dbReference type="PANTHER" id="PTHR43856">
    <property type="entry name" value="CARDIOLIPIN HYDROLASE"/>
    <property type="match status" value="1"/>
</dbReference>
<sequence length="128" mass="14174">MRVACLSLHFYQAFTKVFSSGKDGHSAQTMVLRLINGAHKSIEMMAYEFKAPDIVDALDKAAERGVNVSVVIDHRANKANKLALAAVPEAIRHGIAIRVDSHYHIQHDKVMIVDGRILETGSFNSPHR</sequence>
<dbReference type="InterPro" id="IPR025202">
    <property type="entry name" value="PLD-like_dom"/>
</dbReference>
<dbReference type="GO" id="GO:0004630">
    <property type="term" value="F:phospholipase D activity"/>
    <property type="evidence" value="ECO:0007669"/>
    <property type="project" value="UniProtKB-EC"/>
</dbReference>
<evidence type="ECO:0000313" key="9">
    <source>
        <dbReference type="Proteomes" id="UP001063816"/>
    </source>
</evidence>
<dbReference type="GO" id="GO:0006793">
    <property type="term" value="P:phosphorus metabolic process"/>
    <property type="evidence" value="ECO:0007669"/>
    <property type="project" value="UniProtKB-ARBA"/>
</dbReference>
<evidence type="ECO:0000256" key="6">
    <source>
        <dbReference type="ARBA" id="ARBA00023098"/>
    </source>
</evidence>
<dbReference type="InterPro" id="IPR051406">
    <property type="entry name" value="PLD_domain"/>
</dbReference>
<keyword evidence="9" id="KW-1185">Reference proteome</keyword>
<dbReference type="GO" id="GO:0016891">
    <property type="term" value="F:RNA endonuclease activity producing 5'-phosphomonoesters, hydrolytic mechanism"/>
    <property type="evidence" value="ECO:0007669"/>
    <property type="project" value="TreeGrafter"/>
</dbReference>
<organism evidence="8 9">
    <name type="scientific">Silvania hatchlandensis</name>
    <dbReference type="NCBI Taxonomy" id="2926469"/>
    <lineage>
        <taxon>Bacteria</taxon>
        <taxon>Pseudomonadati</taxon>
        <taxon>Pseudomonadota</taxon>
        <taxon>Gammaproteobacteria</taxon>
        <taxon>Enterobacterales</taxon>
        <taxon>Enterobacteriaceae</taxon>
        <taxon>Silvania</taxon>
    </lineage>
</organism>
<name>A0A9J6Q4D8_9ENTR</name>
<keyword evidence="6" id="KW-0443">Lipid metabolism</keyword>
<evidence type="ECO:0000256" key="5">
    <source>
        <dbReference type="ARBA" id="ARBA00022963"/>
    </source>
</evidence>
<comment type="similarity">
    <text evidence="2">Belongs to the phospholipase D family.</text>
</comment>
<evidence type="ECO:0000313" key="8">
    <source>
        <dbReference type="EMBL" id="MCU6665913.1"/>
    </source>
</evidence>
<dbReference type="Gene3D" id="3.30.870.10">
    <property type="entry name" value="Endonuclease Chain A"/>
    <property type="match status" value="1"/>
</dbReference>
<dbReference type="InterPro" id="IPR001736">
    <property type="entry name" value="PLipase_D/transphosphatidylase"/>
</dbReference>
<dbReference type="GO" id="GO:0016042">
    <property type="term" value="P:lipid catabolic process"/>
    <property type="evidence" value="ECO:0007669"/>
    <property type="project" value="UniProtKB-KW"/>
</dbReference>
<evidence type="ECO:0000256" key="1">
    <source>
        <dbReference type="ARBA" id="ARBA00000798"/>
    </source>
</evidence>
<keyword evidence="4" id="KW-0378">Hydrolase</keyword>
<dbReference type="RefSeq" id="WP_271283453.1">
    <property type="nucleotide sequence ID" value="NZ_JAMGZK010000052.1"/>
</dbReference>
<evidence type="ECO:0000256" key="3">
    <source>
        <dbReference type="ARBA" id="ARBA00012027"/>
    </source>
</evidence>
<comment type="caution">
    <text evidence="8">The sequence shown here is derived from an EMBL/GenBank/DDBJ whole genome shotgun (WGS) entry which is preliminary data.</text>
</comment>